<dbReference type="InterPro" id="IPR013783">
    <property type="entry name" value="Ig-like_fold"/>
</dbReference>
<feature type="domain" description="Fibronectin type-III" evidence="5">
    <location>
        <begin position="380"/>
        <end position="477"/>
    </location>
</feature>
<dbReference type="PIRSF" id="PIRSF000615">
    <property type="entry name" value="TyrPK_CSF1-R"/>
    <property type="match status" value="1"/>
</dbReference>
<keyword evidence="3" id="KW-1133">Transmembrane helix</keyword>
<gene>
    <name evidence="6" type="ORF">MGAL_10B035540</name>
</gene>
<evidence type="ECO:0000256" key="2">
    <source>
        <dbReference type="SAM" id="MobiDB-lite"/>
    </source>
</evidence>
<evidence type="ECO:0000313" key="7">
    <source>
        <dbReference type="Proteomes" id="UP000596742"/>
    </source>
</evidence>
<proteinExistence type="predicted"/>
<dbReference type="InterPro" id="IPR036116">
    <property type="entry name" value="FN3_sf"/>
</dbReference>
<dbReference type="InterPro" id="IPR007110">
    <property type="entry name" value="Ig-like_dom"/>
</dbReference>
<feature type="region of interest" description="Disordered" evidence="2">
    <location>
        <begin position="551"/>
        <end position="609"/>
    </location>
</feature>
<dbReference type="OrthoDB" id="6094074at2759"/>
<reference evidence="6" key="1">
    <citation type="submission" date="2018-11" db="EMBL/GenBank/DDBJ databases">
        <authorList>
            <person name="Alioto T."/>
            <person name="Alioto T."/>
        </authorList>
    </citation>
    <scope>NUCLEOTIDE SEQUENCE</scope>
</reference>
<keyword evidence="1" id="KW-0460">Magnesium</keyword>
<dbReference type="InterPro" id="IPR003599">
    <property type="entry name" value="Ig_sub"/>
</dbReference>
<dbReference type="Gene3D" id="2.60.40.10">
    <property type="entry name" value="Immunoglobulins"/>
    <property type="match status" value="4"/>
</dbReference>
<keyword evidence="3" id="KW-0812">Transmembrane</keyword>
<dbReference type="GO" id="GO:0055037">
    <property type="term" value="C:recycling endosome"/>
    <property type="evidence" value="ECO:0007669"/>
    <property type="project" value="TreeGrafter"/>
</dbReference>
<dbReference type="EMBL" id="UYJE01000268">
    <property type="protein sequence ID" value="VDH91854.1"/>
    <property type="molecule type" value="Genomic_DNA"/>
</dbReference>
<dbReference type="InterPro" id="IPR036179">
    <property type="entry name" value="Ig-like_dom_sf"/>
</dbReference>
<feature type="domain" description="Ig-like" evidence="4">
    <location>
        <begin position="97"/>
        <end position="184"/>
    </location>
</feature>
<dbReference type="Pfam" id="PF07686">
    <property type="entry name" value="V-set"/>
    <property type="match status" value="1"/>
</dbReference>
<dbReference type="GO" id="GO:0042609">
    <property type="term" value="F:CD4 receptor binding"/>
    <property type="evidence" value="ECO:0007669"/>
    <property type="project" value="TreeGrafter"/>
</dbReference>
<dbReference type="CDD" id="cd00063">
    <property type="entry name" value="FN3"/>
    <property type="match status" value="1"/>
</dbReference>
<dbReference type="Proteomes" id="UP000596742">
    <property type="component" value="Unassembled WGS sequence"/>
</dbReference>
<dbReference type="PANTHER" id="PTHR46958:SF1">
    <property type="entry name" value="B-CELL RECEPTOR CD22"/>
    <property type="match status" value="1"/>
</dbReference>
<feature type="binding site" evidence="1">
    <location>
        <position position="534"/>
    </location>
    <ligand>
        <name>Mg(2+)</name>
        <dbReference type="ChEBI" id="CHEBI:18420"/>
    </ligand>
</feature>
<dbReference type="PROSITE" id="PS50853">
    <property type="entry name" value="FN3"/>
    <property type="match status" value="1"/>
</dbReference>
<keyword evidence="3" id="KW-0472">Membrane</keyword>
<evidence type="ECO:0000259" key="4">
    <source>
        <dbReference type="PROSITE" id="PS50835"/>
    </source>
</evidence>
<evidence type="ECO:0000313" key="6">
    <source>
        <dbReference type="EMBL" id="VDH91854.1"/>
    </source>
</evidence>
<dbReference type="SMART" id="SM00408">
    <property type="entry name" value="IGc2"/>
    <property type="match status" value="2"/>
</dbReference>
<dbReference type="SMART" id="SM00409">
    <property type="entry name" value="IG"/>
    <property type="match status" value="3"/>
</dbReference>
<organism evidence="6 7">
    <name type="scientific">Mytilus galloprovincialis</name>
    <name type="common">Mediterranean mussel</name>
    <dbReference type="NCBI Taxonomy" id="29158"/>
    <lineage>
        <taxon>Eukaryota</taxon>
        <taxon>Metazoa</taxon>
        <taxon>Spiralia</taxon>
        <taxon>Lophotrochozoa</taxon>
        <taxon>Mollusca</taxon>
        <taxon>Bivalvia</taxon>
        <taxon>Autobranchia</taxon>
        <taxon>Pteriomorphia</taxon>
        <taxon>Mytilida</taxon>
        <taxon>Mytiloidea</taxon>
        <taxon>Mytilidae</taxon>
        <taxon>Mytilinae</taxon>
        <taxon>Mytilus</taxon>
    </lineage>
</organism>
<keyword evidence="1" id="KW-0479">Metal-binding</keyword>
<dbReference type="PROSITE" id="PS50835">
    <property type="entry name" value="IG_LIKE"/>
    <property type="match status" value="4"/>
</dbReference>
<dbReference type="GO" id="GO:0033691">
    <property type="term" value="F:sialic acid binding"/>
    <property type="evidence" value="ECO:0007669"/>
    <property type="project" value="TreeGrafter"/>
</dbReference>
<feature type="transmembrane region" description="Helical" evidence="3">
    <location>
        <begin position="483"/>
        <end position="512"/>
    </location>
</feature>
<dbReference type="AlphaFoldDB" id="A0A8B6BJK9"/>
<accession>A0A8B6BJK9</accession>
<feature type="compositionally biased region" description="Polar residues" evidence="2">
    <location>
        <begin position="590"/>
        <end position="602"/>
    </location>
</feature>
<name>A0A8B6BJK9_MYTGA</name>
<dbReference type="GO" id="GO:0005769">
    <property type="term" value="C:early endosome"/>
    <property type="evidence" value="ECO:0007669"/>
    <property type="project" value="TreeGrafter"/>
</dbReference>
<dbReference type="GO" id="GO:0050859">
    <property type="term" value="P:negative regulation of B cell receptor signaling pathway"/>
    <property type="evidence" value="ECO:0007669"/>
    <property type="project" value="TreeGrafter"/>
</dbReference>
<sequence length="609" mass="68308">MVCPHHLTSSRIAWFRRKEMFQISEGAKLGAGIDKDRFRITGNHSIGDFNLQIHDVMESDVGQYVCTVVIEDTSVQIIFNLVLKKAPTGLNIYLVNPSRNKSNTYFEESTKVTATENETIQLYCNISSGMPKETLEWVYRGNVIQSGGPGSTRLMLKSTHKNSGQYYCRANSSAVNTPITKSIDILVHYKPKITLGVGNAVRIIEGNSLNVYCNVDSSPEVQSVSWLIQNNGETRNYGNGRVLQITVITRRDTGVYICKATNMVGSTMAETSVTVMYAPDVTIVYENYTVNTKSKKLICLPKGVPQNYTFFQWQHKSEYGDHIRFLNGSQDGILLLPNIQDFNTQYYDNGVYICTVSNGIPGVSWTSNRTAAVYLSISGVPRIPMNLTLSTKEGNVLVGWIRNFDGGLKQTFFIEFRESNSKKWTVVQSLNMTEGDMLSWTIERLQTKTTYNFRMFAQNRLGRSNSTKEKSIIVGNEKLESSLAIFSAIPVAVSTSIILFMIILVVSVIVLWKQMVKPKNRVDSPLEHEEDNHYVEIEPNGMRELSINQTGNRQHGQKLQEHVLGGDQDRRSLDNVSSSSTDTDSKDHISLTSGISGNTTNPKDIYARR</sequence>
<dbReference type="InterPro" id="IPR003961">
    <property type="entry name" value="FN3_dom"/>
</dbReference>
<dbReference type="GO" id="GO:0070062">
    <property type="term" value="C:extracellular exosome"/>
    <property type="evidence" value="ECO:0007669"/>
    <property type="project" value="TreeGrafter"/>
</dbReference>
<dbReference type="SUPFAM" id="SSF49265">
    <property type="entry name" value="Fibronectin type III"/>
    <property type="match status" value="1"/>
</dbReference>
<feature type="domain" description="Ig-like" evidence="4">
    <location>
        <begin position="191"/>
        <end position="274"/>
    </location>
</feature>
<feature type="non-terminal residue" evidence="6">
    <location>
        <position position="1"/>
    </location>
</feature>
<feature type="domain" description="Ig-like" evidence="4">
    <location>
        <begin position="279"/>
        <end position="378"/>
    </location>
</feature>
<evidence type="ECO:0000259" key="5">
    <source>
        <dbReference type="PROSITE" id="PS50853"/>
    </source>
</evidence>
<keyword evidence="7" id="KW-1185">Reference proteome</keyword>
<dbReference type="InterPro" id="IPR013106">
    <property type="entry name" value="Ig_V-set"/>
</dbReference>
<dbReference type="InterPro" id="IPR003598">
    <property type="entry name" value="Ig_sub2"/>
</dbReference>
<dbReference type="SUPFAM" id="SSF48726">
    <property type="entry name" value="Immunoglobulin"/>
    <property type="match status" value="4"/>
</dbReference>
<dbReference type="GO" id="GO:0009897">
    <property type="term" value="C:external side of plasma membrane"/>
    <property type="evidence" value="ECO:0007669"/>
    <property type="project" value="TreeGrafter"/>
</dbReference>
<protein>
    <submittedName>
        <fullName evidence="6">Uncharacterized protein</fullName>
    </submittedName>
</protein>
<comment type="caution">
    <text evidence="6">The sequence shown here is derived from an EMBL/GenBank/DDBJ whole genome shotgun (WGS) entry which is preliminary data.</text>
</comment>
<dbReference type="GO" id="GO:0046872">
    <property type="term" value="F:metal ion binding"/>
    <property type="evidence" value="ECO:0007669"/>
    <property type="project" value="UniProtKB-KW"/>
</dbReference>
<evidence type="ECO:0000256" key="1">
    <source>
        <dbReference type="PIRSR" id="PIRSR000615-3"/>
    </source>
</evidence>
<evidence type="ECO:0000256" key="3">
    <source>
        <dbReference type="SAM" id="Phobius"/>
    </source>
</evidence>
<feature type="domain" description="Ig-like" evidence="4">
    <location>
        <begin position="1"/>
        <end position="76"/>
    </location>
</feature>
<dbReference type="PANTHER" id="PTHR46958">
    <property type="entry name" value="B-CELL RECEPTOR CD22"/>
    <property type="match status" value="1"/>
</dbReference>
<dbReference type="Pfam" id="PF13927">
    <property type="entry name" value="Ig_3"/>
    <property type="match status" value="1"/>
</dbReference>
<dbReference type="GO" id="GO:0019903">
    <property type="term" value="F:protein phosphatase binding"/>
    <property type="evidence" value="ECO:0007669"/>
    <property type="project" value="TreeGrafter"/>
</dbReference>